<evidence type="ECO:0000313" key="2">
    <source>
        <dbReference type="Proteomes" id="UP001432062"/>
    </source>
</evidence>
<gene>
    <name evidence="1" type="ORF">OG563_26740</name>
</gene>
<proteinExistence type="predicted"/>
<organism evidence="1 2">
    <name type="scientific">Nocardia vinacea</name>
    <dbReference type="NCBI Taxonomy" id="96468"/>
    <lineage>
        <taxon>Bacteria</taxon>
        <taxon>Bacillati</taxon>
        <taxon>Actinomycetota</taxon>
        <taxon>Actinomycetes</taxon>
        <taxon>Mycobacteriales</taxon>
        <taxon>Nocardiaceae</taxon>
        <taxon>Nocardia</taxon>
    </lineage>
</organism>
<dbReference type="Proteomes" id="UP001432062">
    <property type="component" value="Chromosome"/>
</dbReference>
<name>A0ABZ1YM46_9NOCA</name>
<reference evidence="1" key="1">
    <citation type="submission" date="2022-10" db="EMBL/GenBank/DDBJ databases">
        <title>The complete genomes of actinobacterial strains from the NBC collection.</title>
        <authorList>
            <person name="Joergensen T.S."/>
            <person name="Alvarez Arevalo M."/>
            <person name="Sterndorff E.B."/>
            <person name="Faurdal D."/>
            <person name="Vuksanovic O."/>
            <person name="Mourched A.-S."/>
            <person name="Charusanti P."/>
            <person name="Shaw S."/>
            <person name="Blin K."/>
            <person name="Weber T."/>
        </authorList>
    </citation>
    <scope>NUCLEOTIDE SEQUENCE</scope>
    <source>
        <strain evidence="1">NBC_01482</strain>
    </source>
</reference>
<protein>
    <submittedName>
        <fullName evidence="1">Uncharacterized protein</fullName>
    </submittedName>
</protein>
<dbReference type="RefSeq" id="WP_329405462.1">
    <property type="nucleotide sequence ID" value="NZ_CP109441.1"/>
</dbReference>
<sequence>MRYELRHVDDRMLVCVEGKPVGMVFTLTPGFFLSADHRGSFAIGDDLEEAIEDLTNAAPQRE</sequence>
<dbReference type="EMBL" id="CP109441">
    <property type="protein sequence ID" value="WUV42844.1"/>
    <property type="molecule type" value="Genomic_DNA"/>
</dbReference>
<evidence type="ECO:0000313" key="1">
    <source>
        <dbReference type="EMBL" id="WUV42844.1"/>
    </source>
</evidence>
<accession>A0ABZ1YM46</accession>
<keyword evidence="2" id="KW-1185">Reference proteome</keyword>